<sequence length="108" mass="12681">MGRKKKIVSFPYGNFEKREEKWKIVRVKNFQQEFHASFVYCPFLNCLKVSREDDRLQRAKDALKNALQELESEPQSSSRINNARATATRSPNIDVVDQQRQSATDDFR</sequence>
<organism evidence="2 3">
    <name type="scientific">Paramuricea clavata</name>
    <name type="common">Red gorgonian</name>
    <name type="synonym">Violescent sea-whip</name>
    <dbReference type="NCBI Taxonomy" id="317549"/>
    <lineage>
        <taxon>Eukaryota</taxon>
        <taxon>Metazoa</taxon>
        <taxon>Cnidaria</taxon>
        <taxon>Anthozoa</taxon>
        <taxon>Octocorallia</taxon>
        <taxon>Malacalcyonacea</taxon>
        <taxon>Plexauridae</taxon>
        <taxon>Paramuricea</taxon>
    </lineage>
</organism>
<keyword evidence="3" id="KW-1185">Reference proteome</keyword>
<evidence type="ECO:0000256" key="1">
    <source>
        <dbReference type="SAM" id="MobiDB-lite"/>
    </source>
</evidence>
<comment type="caution">
    <text evidence="2">The sequence shown here is derived from an EMBL/GenBank/DDBJ whole genome shotgun (WGS) entry which is preliminary data.</text>
</comment>
<name>A0A7D9DLL7_PARCT</name>
<evidence type="ECO:0000313" key="3">
    <source>
        <dbReference type="Proteomes" id="UP001152795"/>
    </source>
</evidence>
<feature type="compositionally biased region" description="Polar residues" evidence="1">
    <location>
        <begin position="79"/>
        <end position="91"/>
    </location>
</feature>
<dbReference type="AlphaFoldDB" id="A0A7D9DLL7"/>
<dbReference type="Proteomes" id="UP001152795">
    <property type="component" value="Unassembled WGS sequence"/>
</dbReference>
<proteinExistence type="predicted"/>
<evidence type="ECO:0000313" key="2">
    <source>
        <dbReference type="EMBL" id="CAB3988189.1"/>
    </source>
</evidence>
<protein>
    <submittedName>
        <fullName evidence="2">Uncharacterized protein</fullName>
    </submittedName>
</protein>
<accession>A0A7D9DLL7</accession>
<feature type="compositionally biased region" description="Low complexity" evidence="1">
    <location>
        <begin position="67"/>
        <end position="78"/>
    </location>
</feature>
<dbReference type="EMBL" id="CACRXK020001291">
    <property type="protein sequence ID" value="CAB3988189.1"/>
    <property type="molecule type" value="Genomic_DNA"/>
</dbReference>
<feature type="region of interest" description="Disordered" evidence="1">
    <location>
        <begin position="67"/>
        <end position="108"/>
    </location>
</feature>
<gene>
    <name evidence="2" type="ORF">PACLA_8A021401</name>
</gene>
<reference evidence="2" key="1">
    <citation type="submission" date="2020-04" db="EMBL/GenBank/DDBJ databases">
        <authorList>
            <person name="Alioto T."/>
            <person name="Alioto T."/>
            <person name="Gomez Garrido J."/>
        </authorList>
    </citation>
    <scope>NUCLEOTIDE SEQUENCE</scope>
    <source>
        <strain evidence="2">A484AB</strain>
    </source>
</reference>